<dbReference type="Pfam" id="PF13976">
    <property type="entry name" value="gag_pre-integrs"/>
    <property type="match status" value="1"/>
</dbReference>
<proteinExistence type="predicted"/>
<feature type="domain" description="Retrovirus-related Pol polyprotein from transposon TNT 1-94-like beta-barrel" evidence="3">
    <location>
        <begin position="201"/>
        <end position="273"/>
    </location>
</feature>
<dbReference type="Pfam" id="PF22936">
    <property type="entry name" value="Pol_BBD"/>
    <property type="match status" value="1"/>
</dbReference>
<gene>
    <name evidence="4" type="ORF">Tci_050927</name>
</gene>
<comment type="caution">
    <text evidence="4">The sequence shown here is derived from an EMBL/GenBank/DDBJ whole genome shotgun (WGS) entry which is preliminary data.</text>
</comment>
<protein>
    <submittedName>
        <fullName evidence="4">Integrase, catalytic region, zinc finger, CCHC-type, peptidase aspartic, catalytic</fullName>
    </submittedName>
</protein>
<feature type="region of interest" description="Disordered" evidence="1">
    <location>
        <begin position="368"/>
        <end position="388"/>
    </location>
</feature>
<evidence type="ECO:0000256" key="1">
    <source>
        <dbReference type="SAM" id="MobiDB-lite"/>
    </source>
</evidence>
<reference evidence="4" key="1">
    <citation type="journal article" date="2019" name="Sci. Rep.">
        <title>Draft genome of Tanacetum cinerariifolium, the natural source of mosquito coil.</title>
        <authorList>
            <person name="Yamashiro T."/>
            <person name="Shiraishi A."/>
            <person name="Satake H."/>
            <person name="Nakayama K."/>
        </authorList>
    </citation>
    <scope>NUCLEOTIDE SEQUENCE</scope>
</reference>
<name>A0A6L2MZZ0_TANCI</name>
<dbReference type="InterPro" id="IPR025724">
    <property type="entry name" value="GAG-pre-integrase_dom"/>
</dbReference>
<accession>A0A6L2MZZ0</accession>
<sequence length="466" mass="53464">MLNPSTKSRDALPVKIEALKELLKVSLVNESLKKLKLHLSNFDKVVKIRTTPNSQTEEKNESYDKCFNLDAELLESQNVHNDLLKRNVQARLDPLAPKLLQNKEAHINNLKCTQEQADILHEIVEQAKVKQPLDNVLDFACKHAQRIQELLIYVQDICPNAINLSAKKVAATPKNNVKKVRFVEPLTSLSNNKQVVQIVLWYLDSRCSKHMTRNRSHLMNFISKFLGRVRFGNDHIARIMGYGDYLLGNVTISRVYYFEGLRHNLFFVGQFCNSDLKVAFWKNTCLIRNLEGVDLLSGSRDINLYTISLDDMLKTSLIYLLSTTSKTKSWLWHLRLSHLNFGTLNKLAKDVQEAATLRAMVLADSPVSTSIDQDAPSTRSSSNVRQTHTPLENLGRWTKDHPIANVIDDPSRFVSTRKQLQTDAMWCYIDSFLTSVEPKNFKQSMTKPSWIDAMQEEIHKFERLQV</sequence>
<dbReference type="AlphaFoldDB" id="A0A6L2MZZ0"/>
<evidence type="ECO:0000259" key="2">
    <source>
        <dbReference type="Pfam" id="PF13976"/>
    </source>
</evidence>
<dbReference type="InterPro" id="IPR054722">
    <property type="entry name" value="PolX-like_BBD"/>
</dbReference>
<dbReference type="EMBL" id="BKCJ010007775">
    <property type="protein sequence ID" value="GEU78949.1"/>
    <property type="molecule type" value="Genomic_DNA"/>
</dbReference>
<organism evidence="4">
    <name type="scientific">Tanacetum cinerariifolium</name>
    <name type="common">Dalmatian daisy</name>
    <name type="synonym">Chrysanthemum cinerariifolium</name>
    <dbReference type="NCBI Taxonomy" id="118510"/>
    <lineage>
        <taxon>Eukaryota</taxon>
        <taxon>Viridiplantae</taxon>
        <taxon>Streptophyta</taxon>
        <taxon>Embryophyta</taxon>
        <taxon>Tracheophyta</taxon>
        <taxon>Spermatophyta</taxon>
        <taxon>Magnoliopsida</taxon>
        <taxon>eudicotyledons</taxon>
        <taxon>Gunneridae</taxon>
        <taxon>Pentapetalae</taxon>
        <taxon>asterids</taxon>
        <taxon>campanulids</taxon>
        <taxon>Asterales</taxon>
        <taxon>Asteraceae</taxon>
        <taxon>Asteroideae</taxon>
        <taxon>Anthemideae</taxon>
        <taxon>Anthemidinae</taxon>
        <taxon>Tanacetum</taxon>
    </lineage>
</organism>
<evidence type="ECO:0000313" key="4">
    <source>
        <dbReference type="EMBL" id="GEU78949.1"/>
    </source>
</evidence>
<evidence type="ECO:0000259" key="3">
    <source>
        <dbReference type="Pfam" id="PF22936"/>
    </source>
</evidence>
<feature type="domain" description="GAG-pre-integrase" evidence="2">
    <location>
        <begin position="303"/>
        <end position="349"/>
    </location>
</feature>